<sequence>MPIRGNILEASVGRGIEENESMEVNKEIPEPHASTNSADGESNLEEADDKNRKASKMFNQQELNDFVRDLGLSKENAELLAFRLKETGFLTKTTKGFTWDAMLKHTKVIFKLLIDFDVVLFIESGIRGGLSQYSGRYAQANNKYMQSYNLLKLSSYLMYFDVNNLLDLCCLSLIALDSPICYILEVDLEYPQRLHVAHADLLFCPTRAKPPGKRQDKLL</sequence>
<evidence type="ECO:0000256" key="1">
    <source>
        <dbReference type="SAM" id="MobiDB-lite"/>
    </source>
</evidence>
<dbReference type="PANTHER" id="PTHR31511:SF12">
    <property type="entry name" value="RHO TERMINATION FACTOR N-TERMINAL DOMAIN-CONTAINING PROTEIN"/>
    <property type="match status" value="1"/>
</dbReference>
<dbReference type="AlphaFoldDB" id="A0A6P3WVK9"/>
<dbReference type="Proteomes" id="UP000515204">
    <property type="component" value="Unplaced"/>
</dbReference>
<dbReference type="GeneID" id="106742049"/>
<proteinExistence type="predicted"/>
<name>A0A6P3WVK9_DINQU</name>
<evidence type="ECO:0000313" key="3">
    <source>
        <dbReference type="RefSeq" id="XP_014470126.1"/>
    </source>
</evidence>
<reference evidence="3" key="1">
    <citation type="submission" date="2025-08" db="UniProtKB">
        <authorList>
            <consortium name="RefSeq"/>
        </authorList>
    </citation>
    <scope>IDENTIFICATION</scope>
</reference>
<feature type="non-terminal residue" evidence="3">
    <location>
        <position position="219"/>
    </location>
</feature>
<accession>A0A6P3WVK9</accession>
<keyword evidence="2" id="KW-1185">Reference proteome</keyword>
<dbReference type="RefSeq" id="XP_014470126.1">
    <property type="nucleotide sequence ID" value="XM_014614640.1"/>
</dbReference>
<evidence type="ECO:0000313" key="2">
    <source>
        <dbReference type="Proteomes" id="UP000515204"/>
    </source>
</evidence>
<dbReference type="KEGG" id="dqu:106742049"/>
<gene>
    <name evidence="3" type="primary">LOC106742049</name>
</gene>
<protein>
    <submittedName>
        <fullName evidence="3">Uncharacterized protein LOC106742049</fullName>
    </submittedName>
</protein>
<dbReference type="OrthoDB" id="7697120at2759"/>
<feature type="region of interest" description="Disordered" evidence="1">
    <location>
        <begin position="1"/>
        <end position="50"/>
    </location>
</feature>
<organism evidence="2 3">
    <name type="scientific">Dinoponera quadriceps</name>
    <name type="common">South American ant</name>
    <dbReference type="NCBI Taxonomy" id="609295"/>
    <lineage>
        <taxon>Eukaryota</taxon>
        <taxon>Metazoa</taxon>
        <taxon>Ecdysozoa</taxon>
        <taxon>Arthropoda</taxon>
        <taxon>Hexapoda</taxon>
        <taxon>Insecta</taxon>
        <taxon>Pterygota</taxon>
        <taxon>Neoptera</taxon>
        <taxon>Endopterygota</taxon>
        <taxon>Hymenoptera</taxon>
        <taxon>Apocrita</taxon>
        <taxon>Aculeata</taxon>
        <taxon>Formicoidea</taxon>
        <taxon>Formicidae</taxon>
        <taxon>Ponerinae</taxon>
        <taxon>Ponerini</taxon>
        <taxon>Dinoponera</taxon>
    </lineage>
</organism>
<dbReference type="PANTHER" id="PTHR31511">
    <property type="entry name" value="PROTEIN CBG23764"/>
    <property type="match status" value="1"/>
</dbReference>